<reference evidence="8" key="1">
    <citation type="submission" date="2021-04" db="EMBL/GenBank/DDBJ databases">
        <title>Draft genome sequence of Xylanibacillus composti strain K13.</title>
        <authorList>
            <person name="Uke A."/>
            <person name="Chhe C."/>
            <person name="Baramee S."/>
            <person name="Kosugi A."/>
        </authorList>
    </citation>
    <scope>NUCLEOTIDE SEQUENCE</scope>
    <source>
        <strain evidence="8">K13</strain>
    </source>
</reference>
<keyword evidence="5 7" id="KW-0472">Membrane</keyword>
<evidence type="ECO:0000256" key="1">
    <source>
        <dbReference type="ARBA" id="ARBA00004651"/>
    </source>
</evidence>
<dbReference type="AlphaFoldDB" id="A0A8J4H518"/>
<evidence type="ECO:0000256" key="5">
    <source>
        <dbReference type="ARBA" id="ARBA00023136"/>
    </source>
</evidence>
<dbReference type="RefSeq" id="WP_213413890.1">
    <property type="nucleotide sequence ID" value="NZ_BOVK01000069.1"/>
</dbReference>
<dbReference type="GO" id="GO:0005886">
    <property type="term" value="C:plasma membrane"/>
    <property type="evidence" value="ECO:0007669"/>
    <property type="project" value="UniProtKB-SubCell"/>
</dbReference>
<evidence type="ECO:0000256" key="2">
    <source>
        <dbReference type="ARBA" id="ARBA00022475"/>
    </source>
</evidence>
<evidence type="ECO:0000313" key="8">
    <source>
        <dbReference type="EMBL" id="GIQ71083.1"/>
    </source>
</evidence>
<name>A0A8J4H518_9BACL</name>
<organism evidence="8 9">
    <name type="scientific">Xylanibacillus composti</name>
    <dbReference type="NCBI Taxonomy" id="1572762"/>
    <lineage>
        <taxon>Bacteria</taxon>
        <taxon>Bacillati</taxon>
        <taxon>Bacillota</taxon>
        <taxon>Bacilli</taxon>
        <taxon>Bacillales</taxon>
        <taxon>Paenibacillaceae</taxon>
        <taxon>Xylanibacillus</taxon>
    </lineage>
</organism>
<keyword evidence="9" id="KW-1185">Reference proteome</keyword>
<dbReference type="Pfam" id="PF06081">
    <property type="entry name" value="ArAE_1"/>
    <property type="match status" value="1"/>
</dbReference>
<gene>
    <name evidence="8" type="primary">ygaE</name>
    <name evidence="8" type="ORF">XYCOK13_39070</name>
</gene>
<evidence type="ECO:0000313" key="9">
    <source>
        <dbReference type="Proteomes" id="UP000677918"/>
    </source>
</evidence>
<feature type="transmembrane region" description="Helical" evidence="7">
    <location>
        <begin position="120"/>
        <end position="141"/>
    </location>
</feature>
<evidence type="ECO:0000256" key="7">
    <source>
        <dbReference type="SAM" id="Phobius"/>
    </source>
</evidence>
<evidence type="ECO:0000256" key="4">
    <source>
        <dbReference type="ARBA" id="ARBA00022989"/>
    </source>
</evidence>
<proteinExistence type="predicted"/>
<feature type="transmembrane region" description="Helical" evidence="7">
    <location>
        <begin position="60"/>
        <end position="91"/>
    </location>
</feature>
<dbReference type="InterPro" id="IPR052984">
    <property type="entry name" value="UPF0421"/>
</dbReference>
<comment type="subcellular location">
    <subcellularLocation>
        <location evidence="1">Cell membrane</location>
        <topology evidence="1">Multi-pass membrane protein</topology>
    </subcellularLocation>
</comment>
<dbReference type="PANTHER" id="PTHR40064:SF1">
    <property type="entry name" value="MEMBRANE PROTEIN"/>
    <property type="match status" value="1"/>
</dbReference>
<dbReference type="PANTHER" id="PTHR40064">
    <property type="entry name" value="MEMBRANE PROTEIN-RELATED"/>
    <property type="match status" value="1"/>
</dbReference>
<keyword evidence="3 7" id="KW-0812">Transmembrane</keyword>
<feature type="transmembrane region" description="Helical" evidence="7">
    <location>
        <begin position="12"/>
        <end position="40"/>
    </location>
</feature>
<dbReference type="InterPro" id="IPR010343">
    <property type="entry name" value="ArAE_1"/>
</dbReference>
<evidence type="ECO:0000256" key="3">
    <source>
        <dbReference type="ARBA" id="ARBA00022692"/>
    </source>
</evidence>
<dbReference type="EMBL" id="BOVK01000069">
    <property type="protein sequence ID" value="GIQ71083.1"/>
    <property type="molecule type" value="Genomic_DNA"/>
</dbReference>
<protein>
    <submittedName>
        <fullName evidence="8">UPF0421 protein YgaE</fullName>
    </submittedName>
</protein>
<accession>A0A8J4H518</accession>
<dbReference type="Proteomes" id="UP000677918">
    <property type="component" value="Unassembled WGS sequence"/>
</dbReference>
<comment type="caution">
    <text evidence="8">The sequence shown here is derived from an EMBL/GenBank/DDBJ whole genome shotgun (WGS) entry which is preliminary data.</text>
</comment>
<sequence>MTMGPRVIKTGLSIVLALYVSALLGLTPAIFAAVAAIFTIQPSIYRTWRQVFEQVQANVLGAAVAMLAVISLGNSPIVIGIVSVLVIMISLKLKAEKTIALTMVTVLVIMDAPGDDWTFALNRFAIIMVGMASAFIVNIALWPPRHEKQFVEGVHAAFDQMSLLLRTSISNEMTEKAFRRQREELRTKLEKLDELFSLFNEERRKLKRVKPVHVINARRFVVFKKMLLTLHKGAEVLDIVTKHYFQSTHHAEAGDIFDKHIEHLITYHEYVLLKYEGTIKGKETRSREMIRDNGLFMHQVMGFYQADEDNVRLLLVGSAIFDYGFHLHRLERLIEHAKSPEHGSAG</sequence>
<keyword evidence="6" id="KW-0175">Coiled coil</keyword>
<evidence type="ECO:0000256" key="6">
    <source>
        <dbReference type="SAM" id="Coils"/>
    </source>
</evidence>
<feature type="coiled-coil region" evidence="6">
    <location>
        <begin position="175"/>
        <end position="202"/>
    </location>
</feature>
<keyword evidence="2" id="KW-1003">Cell membrane</keyword>
<keyword evidence="4 7" id="KW-1133">Transmembrane helix</keyword>